<dbReference type="PANTHER" id="PTHR48051">
    <property type="match status" value="1"/>
</dbReference>
<dbReference type="InterPro" id="IPR032675">
    <property type="entry name" value="LRR_dom_sf"/>
</dbReference>
<dbReference type="InterPro" id="IPR050216">
    <property type="entry name" value="LRR_domain-containing"/>
</dbReference>
<evidence type="ECO:0000313" key="5">
    <source>
        <dbReference type="EMBL" id="MBM5456675.1"/>
    </source>
</evidence>
<dbReference type="Gene3D" id="3.80.10.10">
    <property type="entry name" value="Ribonuclease Inhibitor"/>
    <property type="match status" value="1"/>
</dbReference>
<dbReference type="SUPFAM" id="SSF52058">
    <property type="entry name" value="L domain-like"/>
    <property type="match status" value="1"/>
</dbReference>
<feature type="coiled-coil region" evidence="3">
    <location>
        <begin position="934"/>
        <end position="968"/>
    </location>
</feature>
<evidence type="ECO:0000256" key="3">
    <source>
        <dbReference type="SAM" id="Coils"/>
    </source>
</evidence>
<dbReference type="PANTHER" id="PTHR48051:SF1">
    <property type="entry name" value="RAS SUPPRESSOR PROTEIN 1"/>
    <property type="match status" value="1"/>
</dbReference>
<feature type="domain" description="Dermonecrotic toxin N-terminal" evidence="4">
    <location>
        <begin position="81"/>
        <end position="336"/>
    </location>
</feature>
<evidence type="ECO:0000313" key="6">
    <source>
        <dbReference type="Proteomes" id="UP000745663"/>
    </source>
</evidence>
<protein>
    <recommendedName>
        <fullName evidence="4">Dermonecrotic toxin N-terminal domain-containing protein</fullName>
    </recommendedName>
</protein>
<organism evidence="5 6">
    <name type="scientific">Pseudomonas arcuscaelestis</name>
    <dbReference type="NCBI Taxonomy" id="2710591"/>
    <lineage>
        <taxon>Bacteria</taxon>
        <taxon>Pseudomonadati</taxon>
        <taxon>Pseudomonadota</taxon>
        <taxon>Gammaproteobacteria</taxon>
        <taxon>Pseudomonadales</taxon>
        <taxon>Pseudomonadaceae</taxon>
        <taxon>Pseudomonas</taxon>
    </lineage>
</organism>
<proteinExistence type="predicted"/>
<gene>
    <name evidence="5" type="ORF">H8F21_03705</name>
</gene>
<sequence length="1278" mass="144311">MSSIPQENPHQLLIQHQLPSWSRASTVDQWQALQQSLLPAQGLPDDLADWFANAPPDRREAVQASQARLARSQQTMARELKGLKNISEFAEPLLAQHLLAQFQLQVPVDTTELIHIRHLFTWETYVSQHERRSLLEAALHNFEDGVEFSRESALALAGKTHIENTLVIGKTTLGDSETLVDIELTSESYRIESLAVTPAAFADACRALDLGRLYQEHLTSLHAPDRIATQAIGVYRDRLRLAADLAFLRQRINGTALDRVQAFLDQDATLASSQLRMFGITVHEVLIYDLDNLGLLLYLPGHNDTLQQFPNMAALHDHLRDALLQADFRQRFLDYAERDQQSIFLSRLRQNLDANGSSSKDQTWPLREDADLHIERIAVEAELFGFLFLAHVTRLKSEARQIAVPTADADEQARQRRLAQWEAIGMNTMMLAGFIVPGVGSLMTAVMGYQLLDEVYEGYQSWRVGDRDLAVRHLQAVGLNLALIGGLHVAGKWVPKLFNSPLMESLDAVTLTDGSSRLWRPDLTSYRSTVQLPETLQPNTIGQYAYQGRHYIRMDGQLYEHMLDPDQHVWRIAHPSDAKAYQPHLEHNGEGAWRAEHEQPHQWSLATLVRRLDARLQGLSDERLEQAARIAGVDAGQLRTVHLGGERTPLLLADTLTRLSIVDEIAQQQLAAPELDAQALFEQLYHGPAVASPLQARLIEQYPRLSAPLARRLLATLQPSEVQALDGEATLPAWLQRSAEQTNSDLPMTRALEGLCRARLGNADSERLALLAVQRLPGWTSSLRLELHAGSADGILLARAGAEDAPLRRVVIKSADGYEAFVQDTPRPGTPTDLCTAIVRSLPASIRQRMSLEQMTGDALQVRLIDTVNQQRARWARQLWRATEGWPSNVALRGGAPLDPTEIYTPSPRLHSTLAARYRRLFPVASEHEVEQTLARWQSQRRFASVELQRLEDRLAELHNDLRRWANDLPNRQRAIRPIVNAWRRLSNRAVFNGESMPVLELGCLDLENLDIAELALPNTFTHVQVIDLGGNRMLSELPAEFLERFPRLRSLYLRGCRFATVPRIANPLMLNWLDLEANRITWDVQAQAALDRLQALDMLDLSENPLLDAPSFHEMRNLRAVHLANCSLSQLPQGLQAMEQPMIIDLEDNQFESLPEGFNLPPAHAAAMRLESDALSDTLQDQIRTYYQQHGIDLLLTDSDYDDLLDNISADERALWERVPLDFRRDLRLILQEDAYMADPQGSHEGIWARLERMDQDPQYRLLAIELGAEHLLRLPL</sequence>
<comment type="caution">
    <text evidence="5">The sequence shown here is derived from an EMBL/GenBank/DDBJ whole genome shotgun (WGS) entry which is preliminary data.</text>
</comment>
<keyword evidence="3" id="KW-0175">Coiled coil</keyword>
<evidence type="ECO:0000256" key="2">
    <source>
        <dbReference type="ARBA" id="ARBA00022737"/>
    </source>
</evidence>
<accession>A0ABS2BSS0</accession>
<dbReference type="InterPro" id="IPR046673">
    <property type="entry name" value="ToxA_N"/>
</dbReference>
<evidence type="ECO:0000259" key="4">
    <source>
        <dbReference type="Pfam" id="PF20178"/>
    </source>
</evidence>
<dbReference type="Pfam" id="PF20178">
    <property type="entry name" value="ToxA_N"/>
    <property type="match status" value="1"/>
</dbReference>
<dbReference type="Proteomes" id="UP000745663">
    <property type="component" value="Unassembled WGS sequence"/>
</dbReference>
<keyword evidence="1" id="KW-0433">Leucine-rich repeat</keyword>
<reference evidence="5 6" key="1">
    <citation type="submission" date="2020-08" db="EMBL/GenBank/DDBJ databases">
        <title>Description of novel Pseudomonas species.</title>
        <authorList>
            <person name="Duman M."/>
            <person name="Mulet M."/>
            <person name="Altun S."/>
            <person name="Saticioglu I.B."/>
            <person name="Lalucat J."/>
            <person name="Garcia-Valdes E."/>
        </authorList>
    </citation>
    <scope>NUCLEOTIDE SEQUENCE [LARGE SCALE GENOMIC DNA]</scope>
    <source>
        <strain evidence="5 6">P66</strain>
    </source>
</reference>
<evidence type="ECO:0000256" key="1">
    <source>
        <dbReference type="ARBA" id="ARBA00022614"/>
    </source>
</evidence>
<keyword evidence="6" id="KW-1185">Reference proteome</keyword>
<name>A0ABS2BSS0_9PSED</name>
<keyword evidence="2" id="KW-0677">Repeat</keyword>
<dbReference type="EMBL" id="JACOPV010000002">
    <property type="protein sequence ID" value="MBM5456675.1"/>
    <property type="molecule type" value="Genomic_DNA"/>
</dbReference>